<reference evidence="2" key="4">
    <citation type="submission" date="2019-03" db="UniProtKB">
        <authorList>
            <consortium name="EnsemblPlants"/>
        </authorList>
    </citation>
    <scope>IDENTIFICATION</scope>
</reference>
<keyword evidence="3" id="KW-1185">Reference proteome</keyword>
<accession>A0A453IA96</accession>
<proteinExistence type="predicted"/>
<reference evidence="3" key="1">
    <citation type="journal article" date="2014" name="Science">
        <title>Ancient hybridizations among the ancestral genomes of bread wheat.</title>
        <authorList>
            <consortium name="International Wheat Genome Sequencing Consortium,"/>
            <person name="Marcussen T."/>
            <person name="Sandve S.R."/>
            <person name="Heier L."/>
            <person name="Spannagl M."/>
            <person name="Pfeifer M."/>
            <person name="Jakobsen K.S."/>
            <person name="Wulff B.B."/>
            <person name="Steuernagel B."/>
            <person name="Mayer K.F."/>
            <person name="Olsen O.A."/>
        </authorList>
    </citation>
    <scope>NUCLEOTIDE SEQUENCE [LARGE SCALE GENOMIC DNA]</scope>
    <source>
        <strain evidence="3">cv. AL8/78</strain>
    </source>
</reference>
<dbReference type="EnsemblPlants" id="AET4Gv20499100.2">
    <property type="protein sequence ID" value="AET4Gv20499100.2"/>
    <property type="gene ID" value="AET4Gv20499100"/>
</dbReference>
<reference evidence="2" key="5">
    <citation type="journal article" date="2021" name="G3 (Bethesda)">
        <title>Aegilops tauschii genome assembly Aet v5.0 features greater sequence contiguity and improved annotation.</title>
        <authorList>
            <person name="Wang L."/>
            <person name="Zhu T."/>
            <person name="Rodriguez J.C."/>
            <person name="Deal K.R."/>
            <person name="Dubcovsky J."/>
            <person name="McGuire P.E."/>
            <person name="Lux T."/>
            <person name="Spannagl M."/>
            <person name="Mayer K.F.X."/>
            <person name="Baldrich P."/>
            <person name="Meyers B.C."/>
            <person name="Huo N."/>
            <person name="Gu Y.Q."/>
            <person name="Zhou H."/>
            <person name="Devos K.M."/>
            <person name="Bennetzen J.L."/>
            <person name="Unver T."/>
            <person name="Budak H."/>
            <person name="Gulick P.J."/>
            <person name="Galiba G."/>
            <person name="Kalapos B."/>
            <person name="Nelson D.R."/>
            <person name="Li P."/>
            <person name="You F.M."/>
            <person name="Luo M.C."/>
            <person name="Dvorak J."/>
        </authorList>
    </citation>
    <scope>NUCLEOTIDE SEQUENCE [LARGE SCALE GENOMIC DNA]</scope>
    <source>
        <strain evidence="2">cv. AL8/78</strain>
    </source>
</reference>
<dbReference type="AlphaFoldDB" id="A0A453IA96"/>
<dbReference type="Gramene" id="AET4Gv20499100.2">
    <property type="protein sequence ID" value="AET4Gv20499100.2"/>
    <property type="gene ID" value="AET4Gv20499100"/>
</dbReference>
<dbReference type="Proteomes" id="UP000015105">
    <property type="component" value="Chromosome 4D"/>
</dbReference>
<keyword evidence="1" id="KW-0812">Transmembrane</keyword>
<name>A0A453IA96_AEGTS</name>
<evidence type="ECO:0000313" key="3">
    <source>
        <dbReference type="Proteomes" id="UP000015105"/>
    </source>
</evidence>
<evidence type="ECO:0000256" key="1">
    <source>
        <dbReference type="SAM" id="Phobius"/>
    </source>
</evidence>
<evidence type="ECO:0000313" key="2">
    <source>
        <dbReference type="EnsemblPlants" id="AET4Gv20499100.2"/>
    </source>
</evidence>
<keyword evidence="1" id="KW-0472">Membrane</keyword>
<protein>
    <submittedName>
        <fullName evidence="2">Uncharacterized protein</fullName>
    </submittedName>
</protein>
<feature type="transmembrane region" description="Helical" evidence="1">
    <location>
        <begin position="35"/>
        <end position="61"/>
    </location>
</feature>
<keyword evidence="1" id="KW-1133">Transmembrane helix</keyword>
<reference evidence="3" key="2">
    <citation type="journal article" date="2017" name="Nat. Plants">
        <title>The Aegilops tauschii genome reveals multiple impacts of transposons.</title>
        <authorList>
            <person name="Zhao G."/>
            <person name="Zou C."/>
            <person name="Li K."/>
            <person name="Wang K."/>
            <person name="Li T."/>
            <person name="Gao L."/>
            <person name="Zhang X."/>
            <person name="Wang H."/>
            <person name="Yang Z."/>
            <person name="Liu X."/>
            <person name="Jiang W."/>
            <person name="Mao L."/>
            <person name="Kong X."/>
            <person name="Jiao Y."/>
            <person name="Jia J."/>
        </authorList>
    </citation>
    <scope>NUCLEOTIDE SEQUENCE [LARGE SCALE GENOMIC DNA]</scope>
    <source>
        <strain evidence="3">cv. AL8/78</strain>
    </source>
</reference>
<organism evidence="2 3">
    <name type="scientific">Aegilops tauschii subsp. strangulata</name>
    <name type="common">Goatgrass</name>
    <dbReference type="NCBI Taxonomy" id="200361"/>
    <lineage>
        <taxon>Eukaryota</taxon>
        <taxon>Viridiplantae</taxon>
        <taxon>Streptophyta</taxon>
        <taxon>Embryophyta</taxon>
        <taxon>Tracheophyta</taxon>
        <taxon>Spermatophyta</taxon>
        <taxon>Magnoliopsida</taxon>
        <taxon>Liliopsida</taxon>
        <taxon>Poales</taxon>
        <taxon>Poaceae</taxon>
        <taxon>BOP clade</taxon>
        <taxon>Pooideae</taxon>
        <taxon>Triticodae</taxon>
        <taxon>Triticeae</taxon>
        <taxon>Triticinae</taxon>
        <taxon>Aegilops</taxon>
    </lineage>
</organism>
<reference evidence="2" key="3">
    <citation type="journal article" date="2017" name="Nature">
        <title>Genome sequence of the progenitor of the wheat D genome Aegilops tauschii.</title>
        <authorList>
            <person name="Luo M.C."/>
            <person name="Gu Y.Q."/>
            <person name="Puiu D."/>
            <person name="Wang H."/>
            <person name="Twardziok S.O."/>
            <person name="Deal K.R."/>
            <person name="Huo N."/>
            <person name="Zhu T."/>
            <person name="Wang L."/>
            <person name="Wang Y."/>
            <person name="McGuire P.E."/>
            <person name="Liu S."/>
            <person name="Long H."/>
            <person name="Ramasamy R.K."/>
            <person name="Rodriguez J.C."/>
            <person name="Van S.L."/>
            <person name="Yuan L."/>
            <person name="Wang Z."/>
            <person name="Xia Z."/>
            <person name="Xiao L."/>
            <person name="Anderson O.D."/>
            <person name="Ouyang S."/>
            <person name="Liang Y."/>
            <person name="Zimin A.V."/>
            <person name="Pertea G."/>
            <person name="Qi P."/>
            <person name="Bennetzen J.L."/>
            <person name="Dai X."/>
            <person name="Dawson M.W."/>
            <person name="Muller H.G."/>
            <person name="Kugler K."/>
            <person name="Rivarola-Duarte L."/>
            <person name="Spannagl M."/>
            <person name="Mayer K.F.X."/>
            <person name="Lu F.H."/>
            <person name="Bevan M.W."/>
            <person name="Leroy P."/>
            <person name="Li P."/>
            <person name="You F.M."/>
            <person name="Sun Q."/>
            <person name="Liu Z."/>
            <person name="Lyons E."/>
            <person name="Wicker T."/>
            <person name="Salzberg S.L."/>
            <person name="Devos K.M."/>
            <person name="Dvorak J."/>
        </authorList>
    </citation>
    <scope>NUCLEOTIDE SEQUENCE [LARGE SCALE GENOMIC DNA]</scope>
    <source>
        <strain evidence="2">cv. AL8/78</strain>
    </source>
</reference>
<sequence>MKTVCAAEYSVHDAVDWTNYEDGRGVTDSNWELRICFLCSGSIGADIFFFFLRFFLVLFVWGERLLRELQTTVSSLATQQINKTEVDLGCVYD</sequence>